<protein>
    <submittedName>
        <fullName evidence="2">Uncharacterized protein</fullName>
    </submittedName>
</protein>
<sequence>MKKKREREREGKRREWAGMEETTTGSLVRRRRSRHFRFDGDRVVETKNEEEKEERERILREIREGTGRSTGGGDETERERQRGKRGRRRRREKKRIWERERERESGDGFRSADSLPSRRSIWSRVNSGFLRLPLPGDECRSAARSHLRPTMSHPTAHPAVYCEHLRGVCGAAPCRAEM</sequence>
<feature type="region of interest" description="Disordered" evidence="1">
    <location>
        <begin position="1"/>
        <end position="115"/>
    </location>
</feature>
<evidence type="ECO:0000313" key="2">
    <source>
        <dbReference type="EMBL" id="DAD27823.1"/>
    </source>
</evidence>
<proteinExistence type="predicted"/>
<dbReference type="Proteomes" id="UP000607653">
    <property type="component" value="Unassembled WGS sequence"/>
</dbReference>
<dbReference type="EMBL" id="DUZY01000002">
    <property type="protein sequence ID" value="DAD27823.1"/>
    <property type="molecule type" value="Genomic_DNA"/>
</dbReference>
<keyword evidence="3" id="KW-1185">Reference proteome</keyword>
<feature type="compositionally biased region" description="Basic and acidic residues" evidence="1">
    <location>
        <begin position="95"/>
        <end position="107"/>
    </location>
</feature>
<accession>A0A822Y710</accession>
<organism evidence="2 3">
    <name type="scientific">Nelumbo nucifera</name>
    <name type="common">Sacred lotus</name>
    <dbReference type="NCBI Taxonomy" id="4432"/>
    <lineage>
        <taxon>Eukaryota</taxon>
        <taxon>Viridiplantae</taxon>
        <taxon>Streptophyta</taxon>
        <taxon>Embryophyta</taxon>
        <taxon>Tracheophyta</taxon>
        <taxon>Spermatophyta</taxon>
        <taxon>Magnoliopsida</taxon>
        <taxon>Proteales</taxon>
        <taxon>Nelumbonaceae</taxon>
        <taxon>Nelumbo</taxon>
    </lineage>
</organism>
<feature type="compositionally biased region" description="Basic and acidic residues" evidence="1">
    <location>
        <begin position="7"/>
        <end position="17"/>
    </location>
</feature>
<evidence type="ECO:0000313" key="3">
    <source>
        <dbReference type="Proteomes" id="UP000607653"/>
    </source>
</evidence>
<gene>
    <name evidence="2" type="ORF">HUJ06_029290</name>
</gene>
<feature type="compositionally biased region" description="Basic residues" evidence="1">
    <location>
        <begin position="81"/>
        <end position="94"/>
    </location>
</feature>
<reference evidence="2 3" key="1">
    <citation type="journal article" date="2020" name="Mol. Biol. Evol.">
        <title>Distinct Expression and Methylation Patterns for Genes with Different Fates following a Single Whole-Genome Duplication in Flowering Plants.</title>
        <authorList>
            <person name="Shi T."/>
            <person name="Rahmani R.S."/>
            <person name="Gugger P.F."/>
            <person name="Wang M."/>
            <person name="Li H."/>
            <person name="Zhang Y."/>
            <person name="Li Z."/>
            <person name="Wang Q."/>
            <person name="Van de Peer Y."/>
            <person name="Marchal K."/>
            <person name="Chen J."/>
        </authorList>
    </citation>
    <scope>NUCLEOTIDE SEQUENCE [LARGE SCALE GENOMIC DNA]</scope>
    <source>
        <tissue evidence="2">Leaf</tissue>
    </source>
</reference>
<name>A0A822Y710_NELNU</name>
<comment type="caution">
    <text evidence="2">The sequence shown here is derived from an EMBL/GenBank/DDBJ whole genome shotgun (WGS) entry which is preliminary data.</text>
</comment>
<dbReference type="AlphaFoldDB" id="A0A822Y710"/>
<evidence type="ECO:0000256" key="1">
    <source>
        <dbReference type="SAM" id="MobiDB-lite"/>
    </source>
</evidence>
<feature type="compositionally biased region" description="Basic and acidic residues" evidence="1">
    <location>
        <begin position="36"/>
        <end position="66"/>
    </location>
</feature>